<dbReference type="Proteomes" id="UP000019146">
    <property type="component" value="Chromosome 1"/>
</dbReference>
<dbReference type="CDD" id="cd00082">
    <property type="entry name" value="HisKA"/>
    <property type="match status" value="1"/>
</dbReference>
<sequence>MKLFTKGLLLIALPSAIELALLGVVFDMQAQTTRAVERSADSKQILYQATALENPVLRQVARVRTGIVAGDPSFMDRHAAWVDIGDRLARLETAVADTPAQATRVQRMRDEVDSYRQQALSVAQSLRTGATMKPFVTLEGGELPAQVMRFRVQLKEFIDEASRLEVERNATLAKTRQRQQWTLVGAVIASMLLWAGTAFGFARSIGRRLDVLAANAQRLAGGQPLPAPLSGNDEIAALDSALNRTSALLREADDKQAALKTSLQVRAAELASVNETLRQETQDNEMFIYSVSHDLRSPLVNMQGFSKELQVSCDELRATIDDARLPELEHQRLAHVLDGDVQESLRYVRSSVTRAAAIIEALLRISRAGRLEYQWQRVSVGRAVARAVDALQKRIDERRVVVLVRDLPTAWGDPSAIEQVFSQLLSNAINFLDPSRPGRIEVGALDGAPAERALASAPRTRTYFVRDNGMGIPAAYMSKVFRAFQRLHGDVAQGDGIGLALVRRTVERHGGRVWVESAEGAGSTFFVTLPDQPMRH</sequence>
<evidence type="ECO:0000256" key="3">
    <source>
        <dbReference type="ARBA" id="ARBA00012438"/>
    </source>
</evidence>
<organism evidence="10 11">
    <name type="scientific">Paraburkholderia caribensis MBA4</name>
    <dbReference type="NCBI Taxonomy" id="1323664"/>
    <lineage>
        <taxon>Bacteria</taxon>
        <taxon>Pseudomonadati</taxon>
        <taxon>Pseudomonadota</taxon>
        <taxon>Betaproteobacteria</taxon>
        <taxon>Burkholderiales</taxon>
        <taxon>Burkholderiaceae</taxon>
        <taxon>Paraburkholderia</taxon>
    </lineage>
</organism>
<dbReference type="KEGG" id="bcai:K788_0004403"/>
<keyword evidence="7" id="KW-0812">Transmembrane</keyword>
<dbReference type="SMART" id="SM00388">
    <property type="entry name" value="HisKA"/>
    <property type="match status" value="1"/>
</dbReference>
<dbReference type="GO" id="GO:0000155">
    <property type="term" value="F:phosphorelay sensor kinase activity"/>
    <property type="evidence" value="ECO:0007669"/>
    <property type="project" value="InterPro"/>
</dbReference>
<dbReference type="GO" id="GO:0000156">
    <property type="term" value="F:phosphorelay response regulator activity"/>
    <property type="evidence" value="ECO:0007669"/>
    <property type="project" value="TreeGrafter"/>
</dbReference>
<comment type="catalytic activity">
    <reaction evidence="1">
        <text>ATP + protein L-histidine = ADP + protein N-phospho-L-histidine.</text>
        <dbReference type="EC" id="2.7.13.3"/>
    </reaction>
</comment>
<gene>
    <name evidence="10" type="ORF">K788_0004403</name>
</gene>
<dbReference type="Gene3D" id="6.10.340.10">
    <property type="match status" value="1"/>
</dbReference>
<feature type="domain" description="Histidine kinase" evidence="8">
    <location>
        <begin position="290"/>
        <end position="533"/>
    </location>
</feature>
<dbReference type="AlphaFoldDB" id="A0A0P0RAB1"/>
<name>A0A0P0RAB1_9BURK</name>
<keyword evidence="5" id="KW-0808">Transferase</keyword>
<dbReference type="PROSITE" id="PS50885">
    <property type="entry name" value="HAMP"/>
    <property type="match status" value="1"/>
</dbReference>
<feature type="transmembrane region" description="Helical" evidence="7">
    <location>
        <begin position="181"/>
        <end position="202"/>
    </location>
</feature>
<evidence type="ECO:0000313" key="11">
    <source>
        <dbReference type="Proteomes" id="UP000019146"/>
    </source>
</evidence>
<dbReference type="InterPro" id="IPR003661">
    <property type="entry name" value="HisK_dim/P_dom"/>
</dbReference>
<dbReference type="Pfam" id="PF00512">
    <property type="entry name" value="HisKA"/>
    <property type="match status" value="1"/>
</dbReference>
<evidence type="ECO:0000259" key="9">
    <source>
        <dbReference type="PROSITE" id="PS50885"/>
    </source>
</evidence>
<dbReference type="SMART" id="SM00387">
    <property type="entry name" value="HATPase_c"/>
    <property type="match status" value="1"/>
</dbReference>
<protein>
    <recommendedName>
        <fullName evidence="3">histidine kinase</fullName>
        <ecNumber evidence="3">2.7.13.3</ecNumber>
    </recommendedName>
</protein>
<evidence type="ECO:0000259" key="8">
    <source>
        <dbReference type="PROSITE" id="PS50109"/>
    </source>
</evidence>
<dbReference type="Pfam" id="PF05227">
    <property type="entry name" value="CHASE3"/>
    <property type="match status" value="1"/>
</dbReference>
<evidence type="ECO:0000256" key="4">
    <source>
        <dbReference type="ARBA" id="ARBA00022553"/>
    </source>
</evidence>
<evidence type="ECO:0000313" key="10">
    <source>
        <dbReference type="EMBL" id="ALL65151.1"/>
    </source>
</evidence>
<dbReference type="SUPFAM" id="SSF47384">
    <property type="entry name" value="Homodimeric domain of signal transducing histidine kinase"/>
    <property type="match status" value="1"/>
</dbReference>
<reference evidence="10 11" key="1">
    <citation type="journal article" date="2014" name="Genome Announc.">
        <title>Draft Genome Sequence of the Haloacid-Degrading Burkholderia caribensis Strain MBA4.</title>
        <authorList>
            <person name="Pan Y."/>
            <person name="Kong K.F."/>
            <person name="Tsang J.S."/>
        </authorList>
    </citation>
    <scope>NUCLEOTIDE SEQUENCE [LARGE SCALE GENOMIC DNA]</scope>
    <source>
        <strain evidence="10 11">MBA4</strain>
    </source>
</reference>
<dbReference type="Pfam" id="PF02518">
    <property type="entry name" value="HATPase_c"/>
    <property type="match status" value="1"/>
</dbReference>
<dbReference type="GO" id="GO:0030295">
    <property type="term" value="F:protein kinase activator activity"/>
    <property type="evidence" value="ECO:0007669"/>
    <property type="project" value="TreeGrafter"/>
</dbReference>
<dbReference type="InterPro" id="IPR004358">
    <property type="entry name" value="Sig_transdc_His_kin-like_C"/>
</dbReference>
<dbReference type="PANTHER" id="PTHR42878:SF15">
    <property type="entry name" value="BACTERIOPHYTOCHROME"/>
    <property type="match status" value="1"/>
</dbReference>
<dbReference type="InterPro" id="IPR036097">
    <property type="entry name" value="HisK_dim/P_sf"/>
</dbReference>
<keyword evidence="6 10" id="KW-0418">Kinase</keyword>
<dbReference type="EMBL" id="CP012746">
    <property type="protein sequence ID" value="ALL65151.1"/>
    <property type="molecule type" value="Genomic_DNA"/>
</dbReference>
<evidence type="ECO:0000256" key="1">
    <source>
        <dbReference type="ARBA" id="ARBA00000085"/>
    </source>
</evidence>
<dbReference type="InterPro" id="IPR005467">
    <property type="entry name" value="His_kinase_dom"/>
</dbReference>
<dbReference type="RefSeq" id="WP_036005155.1">
    <property type="nucleotide sequence ID" value="NZ_CP012746.1"/>
</dbReference>
<dbReference type="InterPro" id="IPR003594">
    <property type="entry name" value="HATPase_dom"/>
</dbReference>
<dbReference type="PROSITE" id="PS50109">
    <property type="entry name" value="HIS_KIN"/>
    <property type="match status" value="1"/>
</dbReference>
<keyword evidence="7" id="KW-0472">Membrane</keyword>
<dbReference type="InterPro" id="IPR007891">
    <property type="entry name" value="CHASE3"/>
</dbReference>
<dbReference type="Gene3D" id="3.30.565.10">
    <property type="entry name" value="Histidine kinase-like ATPase, C-terminal domain"/>
    <property type="match status" value="1"/>
</dbReference>
<keyword evidence="4" id="KW-0597">Phosphoprotein</keyword>
<keyword evidence="7" id="KW-1133">Transmembrane helix</keyword>
<evidence type="ECO:0000256" key="6">
    <source>
        <dbReference type="ARBA" id="ARBA00022777"/>
    </source>
</evidence>
<dbReference type="InterPro" id="IPR003660">
    <property type="entry name" value="HAMP_dom"/>
</dbReference>
<dbReference type="PANTHER" id="PTHR42878">
    <property type="entry name" value="TWO-COMPONENT HISTIDINE KINASE"/>
    <property type="match status" value="1"/>
</dbReference>
<feature type="domain" description="HAMP" evidence="9">
    <location>
        <begin position="203"/>
        <end position="254"/>
    </location>
</feature>
<dbReference type="GO" id="GO:0007234">
    <property type="term" value="P:osmosensory signaling via phosphorelay pathway"/>
    <property type="evidence" value="ECO:0007669"/>
    <property type="project" value="TreeGrafter"/>
</dbReference>
<evidence type="ECO:0000256" key="7">
    <source>
        <dbReference type="SAM" id="Phobius"/>
    </source>
</evidence>
<dbReference type="GO" id="GO:0016020">
    <property type="term" value="C:membrane"/>
    <property type="evidence" value="ECO:0007669"/>
    <property type="project" value="UniProtKB-SubCell"/>
</dbReference>
<dbReference type="SUPFAM" id="SSF55874">
    <property type="entry name" value="ATPase domain of HSP90 chaperone/DNA topoisomerase II/histidine kinase"/>
    <property type="match status" value="1"/>
</dbReference>
<dbReference type="Gene3D" id="1.10.287.130">
    <property type="match status" value="1"/>
</dbReference>
<proteinExistence type="predicted"/>
<evidence type="ECO:0000256" key="2">
    <source>
        <dbReference type="ARBA" id="ARBA00004370"/>
    </source>
</evidence>
<dbReference type="GeneID" id="69969235"/>
<evidence type="ECO:0000256" key="5">
    <source>
        <dbReference type="ARBA" id="ARBA00022679"/>
    </source>
</evidence>
<dbReference type="PRINTS" id="PR00344">
    <property type="entry name" value="BCTRLSENSOR"/>
</dbReference>
<dbReference type="InterPro" id="IPR036890">
    <property type="entry name" value="HATPase_C_sf"/>
</dbReference>
<comment type="subcellular location">
    <subcellularLocation>
        <location evidence="2">Membrane</location>
    </subcellularLocation>
</comment>
<dbReference type="EC" id="2.7.13.3" evidence="3"/>
<dbReference type="InterPro" id="IPR050351">
    <property type="entry name" value="BphY/WalK/GraS-like"/>
</dbReference>
<accession>A0A0P0RAB1</accession>